<evidence type="ECO:0000313" key="3">
    <source>
        <dbReference type="Proteomes" id="UP000289886"/>
    </source>
</evidence>
<comment type="caution">
    <text evidence="2">The sequence shown here is derived from an EMBL/GenBank/DDBJ whole genome shotgun (WGS) entry which is preliminary data.</text>
</comment>
<proteinExistence type="predicted"/>
<name>A0A444V3L4_ACIRT</name>
<organism evidence="2 3">
    <name type="scientific">Acipenser ruthenus</name>
    <name type="common">Sterlet sturgeon</name>
    <dbReference type="NCBI Taxonomy" id="7906"/>
    <lineage>
        <taxon>Eukaryota</taxon>
        <taxon>Metazoa</taxon>
        <taxon>Chordata</taxon>
        <taxon>Craniata</taxon>
        <taxon>Vertebrata</taxon>
        <taxon>Euteleostomi</taxon>
        <taxon>Actinopterygii</taxon>
        <taxon>Chondrostei</taxon>
        <taxon>Acipenseriformes</taxon>
        <taxon>Acipenseridae</taxon>
        <taxon>Acipenser</taxon>
    </lineage>
</organism>
<dbReference type="Proteomes" id="UP000289886">
    <property type="component" value="Unassembled WGS sequence"/>
</dbReference>
<dbReference type="InterPro" id="IPR005850">
    <property type="entry name" value="GalP_Utransf_C"/>
</dbReference>
<dbReference type="GO" id="GO:0008108">
    <property type="term" value="F:UDP-glucose:hexose-1-phosphate uridylyltransferase activity"/>
    <property type="evidence" value="ECO:0007669"/>
    <property type="project" value="InterPro"/>
</dbReference>
<dbReference type="Gene3D" id="3.30.428.10">
    <property type="entry name" value="HIT-like"/>
    <property type="match status" value="1"/>
</dbReference>
<sequence length="128" mass="15510">MLIPHYLDITVHVWASNFLPNEPRLADRCQREYYRDKGVPMLLEYAKQEIQRKERVVVENEDWLVVVPYWATWPFQTLLLPRRHVLRLNDLSNEERQSKRLLIKNHSFRVAFRLLLMGVLLHCRLFSI</sequence>
<dbReference type="EMBL" id="SCEB01002760">
    <property type="protein sequence ID" value="RXM95005.1"/>
    <property type="molecule type" value="Genomic_DNA"/>
</dbReference>
<protein>
    <submittedName>
        <fullName evidence="2">Galactose-1-phosphate uridylyltransferase</fullName>
    </submittedName>
</protein>
<keyword evidence="2" id="KW-0548">Nucleotidyltransferase</keyword>
<dbReference type="AlphaFoldDB" id="A0A444V3L4"/>
<accession>A0A444V3L4</accession>
<dbReference type="PANTHER" id="PTHR11943">
    <property type="entry name" value="GALACTOSE-1-PHOSPHATE URIDYLYLTRANSFERASE"/>
    <property type="match status" value="1"/>
</dbReference>
<dbReference type="InterPro" id="IPR036265">
    <property type="entry name" value="HIT-like_sf"/>
</dbReference>
<evidence type="ECO:0000259" key="1">
    <source>
        <dbReference type="Pfam" id="PF02744"/>
    </source>
</evidence>
<reference evidence="2 3" key="1">
    <citation type="submission" date="2019-01" db="EMBL/GenBank/DDBJ databases">
        <title>Draft Genome and Complete Hox-Cluster Characterization of the Sterlet Sturgeon (Acipenser ruthenus).</title>
        <authorList>
            <person name="Wei Q."/>
        </authorList>
    </citation>
    <scope>NUCLEOTIDE SEQUENCE [LARGE SCALE GENOMIC DNA]</scope>
    <source>
        <strain evidence="2">WHYD16114868_AA</strain>
        <tissue evidence="2">Blood</tissue>
    </source>
</reference>
<keyword evidence="3" id="KW-1185">Reference proteome</keyword>
<evidence type="ECO:0000313" key="2">
    <source>
        <dbReference type="EMBL" id="RXM95005.1"/>
    </source>
</evidence>
<dbReference type="SUPFAM" id="SSF54197">
    <property type="entry name" value="HIT-like"/>
    <property type="match status" value="1"/>
</dbReference>
<feature type="domain" description="Galactose-1-phosphate uridyl transferase C-terminal" evidence="1">
    <location>
        <begin position="28"/>
        <end position="99"/>
    </location>
</feature>
<dbReference type="NCBIfam" id="TIGR00209">
    <property type="entry name" value="galT_1"/>
    <property type="match status" value="1"/>
</dbReference>
<dbReference type="GO" id="GO:0005737">
    <property type="term" value="C:cytoplasm"/>
    <property type="evidence" value="ECO:0007669"/>
    <property type="project" value="TreeGrafter"/>
</dbReference>
<dbReference type="GO" id="GO:0033499">
    <property type="term" value="P:galactose catabolic process via UDP-galactose, Leloir pathway"/>
    <property type="evidence" value="ECO:0007669"/>
    <property type="project" value="TreeGrafter"/>
</dbReference>
<dbReference type="PANTHER" id="PTHR11943:SF1">
    <property type="entry name" value="GALACTOSE-1-PHOSPHATE URIDYLYLTRANSFERASE"/>
    <property type="match status" value="1"/>
</dbReference>
<dbReference type="Pfam" id="PF02744">
    <property type="entry name" value="GalP_UDP_tr_C"/>
    <property type="match status" value="1"/>
</dbReference>
<gene>
    <name evidence="2" type="ORF">EOD39_17361</name>
</gene>
<keyword evidence="2" id="KW-0808">Transferase</keyword>
<dbReference type="InterPro" id="IPR001937">
    <property type="entry name" value="GalP_UDPtransf1"/>
</dbReference>
<dbReference type="GO" id="GO:0008270">
    <property type="term" value="F:zinc ion binding"/>
    <property type="evidence" value="ECO:0007669"/>
    <property type="project" value="InterPro"/>
</dbReference>